<dbReference type="Pfam" id="PF03756">
    <property type="entry name" value="AfsA"/>
    <property type="match status" value="2"/>
</dbReference>
<evidence type="ECO:0000259" key="2">
    <source>
        <dbReference type="Pfam" id="PF03756"/>
    </source>
</evidence>
<organism evidence="3 4">
    <name type="scientific">Marinactinospora rubrisoli</name>
    <dbReference type="NCBI Taxonomy" id="2715399"/>
    <lineage>
        <taxon>Bacteria</taxon>
        <taxon>Bacillati</taxon>
        <taxon>Actinomycetota</taxon>
        <taxon>Actinomycetes</taxon>
        <taxon>Streptosporangiales</taxon>
        <taxon>Nocardiopsidaceae</taxon>
        <taxon>Marinactinospora</taxon>
    </lineage>
</organism>
<name>A0ABW2KQA2_9ACTN</name>
<dbReference type="RefSeq" id="WP_379874279.1">
    <property type="nucleotide sequence ID" value="NZ_JBHTBH010000022.1"/>
</dbReference>
<dbReference type="Proteomes" id="UP001596540">
    <property type="component" value="Unassembled WGS sequence"/>
</dbReference>
<feature type="compositionally biased region" description="Low complexity" evidence="1">
    <location>
        <begin position="7"/>
        <end position="21"/>
    </location>
</feature>
<dbReference type="EMBL" id="JBHTBH010000022">
    <property type="protein sequence ID" value="MFC7331438.1"/>
    <property type="molecule type" value="Genomic_DNA"/>
</dbReference>
<evidence type="ECO:0000256" key="1">
    <source>
        <dbReference type="SAM" id="MobiDB-lite"/>
    </source>
</evidence>
<evidence type="ECO:0000313" key="4">
    <source>
        <dbReference type="Proteomes" id="UP001596540"/>
    </source>
</evidence>
<feature type="region of interest" description="Disordered" evidence="1">
    <location>
        <begin position="1"/>
        <end position="24"/>
    </location>
</feature>
<sequence>MTTLTSPPVTEAAPAAEQPPALGYDRTVPRGLVHRWALSEVFLTDSRRVDETRFTSAAQLPPSHAYFGDHLEHPRWYDTLLVLESSRQAVTHAAHVHQEVPTATTFMVTSWSVELTDPGALAHGERPGRLRIDGDVTGRRVRGGRLRRLVFEMGLELDDRPLGRIAMDVSATPTDQYHRLRAMQRGGPVPTAFTLPAEPAGTPLPPAEAGRRDPVNVVLDGVRRSDEGLAARLSPRSFRNRSMYDHPYDHVPAMVFSEAARQCALLLAEDAGPDRVVRLDGEFRKFAELDAPVELTAGAAPAGAPAGGHRMTAVQQGEVVAEVTVVLG</sequence>
<proteinExistence type="predicted"/>
<evidence type="ECO:0000313" key="3">
    <source>
        <dbReference type="EMBL" id="MFC7331438.1"/>
    </source>
</evidence>
<comment type="caution">
    <text evidence="3">The sequence shown here is derived from an EMBL/GenBank/DDBJ whole genome shotgun (WGS) entry which is preliminary data.</text>
</comment>
<feature type="domain" description="A-factor biosynthesis hotdog" evidence="2">
    <location>
        <begin position="210"/>
        <end position="325"/>
    </location>
</feature>
<gene>
    <name evidence="3" type="ORF">ACFQRF_27210</name>
</gene>
<keyword evidence="4" id="KW-1185">Reference proteome</keyword>
<dbReference type="InterPro" id="IPR005509">
    <property type="entry name" value="AfsA_hotdog_dom"/>
</dbReference>
<protein>
    <submittedName>
        <fullName evidence="3">AfsA-related hotdog domain-containing protein</fullName>
    </submittedName>
</protein>
<feature type="domain" description="A-factor biosynthesis hotdog" evidence="2">
    <location>
        <begin position="32"/>
        <end position="169"/>
    </location>
</feature>
<reference evidence="4" key="1">
    <citation type="journal article" date="2019" name="Int. J. Syst. Evol. Microbiol.">
        <title>The Global Catalogue of Microorganisms (GCM) 10K type strain sequencing project: providing services to taxonomists for standard genome sequencing and annotation.</title>
        <authorList>
            <consortium name="The Broad Institute Genomics Platform"/>
            <consortium name="The Broad Institute Genome Sequencing Center for Infectious Disease"/>
            <person name="Wu L."/>
            <person name="Ma J."/>
        </authorList>
    </citation>
    <scope>NUCLEOTIDE SEQUENCE [LARGE SCALE GENOMIC DNA]</scope>
    <source>
        <strain evidence="4">CGMCC 4.7382</strain>
    </source>
</reference>
<accession>A0ABW2KQA2</accession>